<dbReference type="EMBL" id="JALLBG020000017">
    <property type="protein sequence ID" value="KAL3772067.1"/>
    <property type="molecule type" value="Genomic_DNA"/>
</dbReference>
<evidence type="ECO:0000256" key="4">
    <source>
        <dbReference type="ARBA" id="ARBA00023136"/>
    </source>
</evidence>
<feature type="compositionally biased region" description="Polar residues" evidence="5">
    <location>
        <begin position="134"/>
        <end position="164"/>
    </location>
</feature>
<evidence type="ECO:0000256" key="5">
    <source>
        <dbReference type="SAM" id="MobiDB-lite"/>
    </source>
</evidence>
<keyword evidence="4 6" id="KW-0472">Membrane</keyword>
<feature type="region of interest" description="Disordered" evidence="5">
    <location>
        <begin position="246"/>
        <end position="278"/>
    </location>
</feature>
<feature type="region of interest" description="Disordered" evidence="5">
    <location>
        <begin position="134"/>
        <end position="197"/>
    </location>
</feature>
<feature type="compositionally biased region" description="Low complexity" evidence="5">
    <location>
        <begin position="294"/>
        <end position="312"/>
    </location>
</feature>
<feature type="region of interest" description="Disordered" evidence="5">
    <location>
        <begin position="291"/>
        <end position="312"/>
    </location>
</feature>
<keyword evidence="2 6" id="KW-0812">Transmembrane</keyword>
<organism evidence="7 8">
    <name type="scientific">Discostella pseudostelligera</name>
    <dbReference type="NCBI Taxonomy" id="259834"/>
    <lineage>
        <taxon>Eukaryota</taxon>
        <taxon>Sar</taxon>
        <taxon>Stramenopiles</taxon>
        <taxon>Ochrophyta</taxon>
        <taxon>Bacillariophyta</taxon>
        <taxon>Coscinodiscophyceae</taxon>
        <taxon>Thalassiosirophycidae</taxon>
        <taxon>Stephanodiscales</taxon>
        <taxon>Stephanodiscaceae</taxon>
        <taxon>Discostella</taxon>
    </lineage>
</organism>
<keyword evidence="8" id="KW-1185">Reference proteome</keyword>
<feature type="compositionally biased region" description="Polar residues" evidence="5">
    <location>
        <begin position="175"/>
        <end position="197"/>
    </location>
</feature>
<evidence type="ECO:0008006" key="9">
    <source>
        <dbReference type="Google" id="ProtNLM"/>
    </source>
</evidence>
<proteinExistence type="predicted"/>
<feature type="compositionally biased region" description="Polar residues" evidence="5">
    <location>
        <begin position="253"/>
        <end position="278"/>
    </location>
</feature>
<dbReference type="PANTHER" id="PTHR11132">
    <property type="entry name" value="SOLUTE CARRIER FAMILY 35"/>
    <property type="match status" value="1"/>
</dbReference>
<dbReference type="Proteomes" id="UP001530293">
    <property type="component" value="Unassembled WGS sequence"/>
</dbReference>
<sequence length="665" mass="66985">MVALPPSPPDAATSTGTSGIRSTTLNPNLGTTSARVSSSDHSNRRLNSRSVEDRTQPSMATVDTLRFARLWLQVSTLEAELALFSSARILDLHLPSSEGSANTGSGVVASSDSGNASASEVSTLSGAARRLATASNEGSANTGSGAVASSDSGNVSASEASTLSGAARRLATASDEGSTNTGSGAVASSDSGNASASEASTLSGAARRLAFYSNEGSCITGSGAVASSDSGNASASEVSTLSGAARRLATASDEGSTNTGSGAVASSDSGNASASEASTLSGAARRLATASNEGSANTGSGAVASSVSGNASASEVSTLTGAGRRLAFYSTEGSANTGSGAVASSDSGNASASEASTLSGAARRLAFYSNEGSSNTGSGAVASSDSRNVSESEASTLSGAARSRKQPSQTMSISMPEMLSSDETTDDNDRETESLLPLHHQPNDAESPSKERGNTITTGGPSQATKIGTALFYAISSLGVIFANKIVLSTYAFPSVQTLAFLQFASTTLALKVASSLGYIKLLPISIRGVKSIMPLSTCYLLNILTGSYAGALNGVILKRTTEVIMLVPGETARVSNFTLWSDVTFLTYLIFASLMGSVLNLAIFLCTSTNSALTTTVVGCLKNVLTSYLGMFIGGDYIFSWLNFLGINISIAGSLIYARATFRG</sequence>
<dbReference type="InterPro" id="IPR050186">
    <property type="entry name" value="TPT_transporter"/>
</dbReference>
<feature type="region of interest" description="Disordered" evidence="5">
    <location>
        <begin position="1"/>
        <end position="57"/>
    </location>
</feature>
<protein>
    <recommendedName>
        <fullName evidence="9">Sugar phosphate transporter domain-containing protein</fullName>
    </recommendedName>
</protein>
<name>A0ABD3N823_9STRA</name>
<comment type="subcellular location">
    <subcellularLocation>
        <location evidence="1">Membrane</location>
        <topology evidence="1">Multi-pass membrane protein</topology>
    </subcellularLocation>
</comment>
<keyword evidence="3 6" id="KW-1133">Transmembrane helix</keyword>
<feature type="region of interest" description="Disordered" evidence="5">
    <location>
        <begin position="97"/>
        <end position="121"/>
    </location>
</feature>
<evidence type="ECO:0000313" key="8">
    <source>
        <dbReference type="Proteomes" id="UP001530293"/>
    </source>
</evidence>
<evidence type="ECO:0000256" key="2">
    <source>
        <dbReference type="ARBA" id="ARBA00022692"/>
    </source>
</evidence>
<feature type="compositionally biased region" description="Low complexity" evidence="5">
    <location>
        <begin position="13"/>
        <end position="24"/>
    </location>
</feature>
<gene>
    <name evidence="7" type="ORF">ACHAWU_008089</name>
</gene>
<reference evidence="7 8" key="1">
    <citation type="submission" date="2024-10" db="EMBL/GenBank/DDBJ databases">
        <title>Updated reference genomes for cyclostephanoid diatoms.</title>
        <authorList>
            <person name="Roberts W.R."/>
            <person name="Alverson A.J."/>
        </authorList>
    </citation>
    <scope>NUCLEOTIDE SEQUENCE [LARGE SCALE GENOMIC DNA]</scope>
    <source>
        <strain evidence="7 8">AJA232-27</strain>
    </source>
</reference>
<feature type="compositionally biased region" description="Polar residues" evidence="5">
    <location>
        <begin position="25"/>
        <end position="40"/>
    </location>
</feature>
<comment type="caution">
    <text evidence="7">The sequence shown here is derived from an EMBL/GenBank/DDBJ whole genome shotgun (WGS) entry which is preliminary data.</text>
</comment>
<evidence type="ECO:0000313" key="7">
    <source>
        <dbReference type="EMBL" id="KAL3772067.1"/>
    </source>
</evidence>
<feature type="region of interest" description="Disordered" evidence="5">
    <location>
        <begin position="332"/>
        <end position="353"/>
    </location>
</feature>
<feature type="transmembrane region" description="Helical" evidence="6">
    <location>
        <begin position="639"/>
        <end position="659"/>
    </location>
</feature>
<feature type="transmembrane region" description="Helical" evidence="6">
    <location>
        <begin position="499"/>
        <end position="520"/>
    </location>
</feature>
<evidence type="ECO:0000256" key="3">
    <source>
        <dbReference type="ARBA" id="ARBA00022989"/>
    </source>
</evidence>
<feature type="compositionally biased region" description="Polar residues" evidence="5">
    <location>
        <begin position="370"/>
        <end position="398"/>
    </location>
</feature>
<dbReference type="GO" id="GO:0016020">
    <property type="term" value="C:membrane"/>
    <property type="evidence" value="ECO:0007669"/>
    <property type="project" value="UniProtKB-SubCell"/>
</dbReference>
<evidence type="ECO:0000256" key="6">
    <source>
        <dbReference type="SAM" id="Phobius"/>
    </source>
</evidence>
<feature type="transmembrane region" description="Helical" evidence="6">
    <location>
        <begin position="586"/>
        <end position="606"/>
    </location>
</feature>
<feature type="compositionally biased region" description="Basic and acidic residues" evidence="5">
    <location>
        <begin position="441"/>
        <end position="453"/>
    </location>
</feature>
<feature type="transmembrane region" description="Helical" evidence="6">
    <location>
        <begin position="613"/>
        <end position="633"/>
    </location>
</feature>
<feature type="transmembrane region" description="Helical" evidence="6">
    <location>
        <begin position="540"/>
        <end position="558"/>
    </location>
</feature>
<dbReference type="AlphaFoldDB" id="A0ABD3N823"/>
<evidence type="ECO:0000256" key="1">
    <source>
        <dbReference type="ARBA" id="ARBA00004141"/>
    </source>
</evidence>
<feature type="region of interest" description="Disordered" evidence="5">
    <location>
        <begin position="370"/>
        <end position="461"/>
    </location>
</feature>
<accession>A0ABD3N823</accession>